<accession>A0ABD6EZG4</accession>
<gene>
    <name evidence="1" type="ORF">AB6A40_010313</name>
</gene>
<keyword evidence="2" id="KW-1185">Reference proteome</keyword>
<evidence type="ECO:0000313" key="2">
    <source>
        <dbReference type="Proteomes" id="UP001608902"/>
    </source>
</evidence>
<sequence length="88" mass="10063">MENAEPDGLLNSTDFVSMLKTVVARCYHSRWTSTAECDALSSNTVRRTVNMDEYPKDPVNLISFVLHTVPYTYLSRPITYADSRLCQR</sequence>
<organism evidence="1 2">
    <name type="scientific">Gnathostoma spinigerum</name>
    <dbReference type="NCBI Taxonomy" id="75299"/>
    <lineage>
        <taxon>Eukaryota</taxon>
        <taxon>Metazoa</taxon>
        <taxon>Ecdysozoa</taxon>
        <taxon>Nematoda</taxon>
        <taxon>Chromadorea</taxon>
        <taxon>Rhabditida</taxon>
        <taxon>Spirurina</taxon>
        <taxon>Gnathostomatomorpha</taxon>
        <taxon>Gnathostomatoidea</taxon>
        <taxon>Gnathostomatidae</taxon>
        <taxon>Gnathostoma</taxon>
    </lineage>
</organism>
<proteinExistence type="predicted"/>
<dbReference type="Proteomes" id="UP001608902">
    <property type="component" value="Unassembled WGS sequence"/>
</dbReference>
<reference evidence="1 2" key="1">
    <citation type="submission" date="2024-08" db="EMBL/GenBank/DDBJ databases">
        <title>Gnathostoma spinigerum genome.</title>
        <authorList>
            <person name="Gonzalez-Bertolin B."/>
            <person name="Monzon S."/>
            <person name="Zaballos A."/>
            <person name="Jimenez P."/>
            <person name="Dekumyoy P."/>
            <person name="Varona S."/>
            <person name="Cuesta I."/>
            <person name="Sumanam S."/>
            <person name="Adisakwattana P."/>
            <person name="Gasser R.B."/>
            <person name="Hernandez-Gonzalez A."/>
            <person name="Young N.D."/>
            <person name="Perteguer M.J."/>
        </authorList>
    </citation>
    <scope>NUCLEOTIDE SEQUENCE [LARGE SCALE GENOMIC DNA]</scope>
    <source>
        <strain evidence="1">AL3</strain>
        <tissue evidence="1">Liver</tissue>
    </source>
</reference>
<protein>
    <submittedName>
        <fullName evidence="1">Uncharacterized protein</fullName>
    </submittedName>
</protein>
<dbReference type="AlphaFoldDB" id="A0ABD6EZG4"/>
<comment type="caution">
    <text evidence="1">The sequence shown here is derived from an EMBL/GenBank/DDBJ whole genome shotgun (WGS) entry which is preliminary data.</text>
</comment>
<dbReference type="EMBL" id="JBGFUD010012984">
    <property type="protein sequence ID" value="MFH4983604.1"/>
    <property type="molecule type" value="Genomic_DNA"/>
</dbReference>
<evidence type="ECO:0000313" key="1">
    <source>
        <dbReference type="EMBL" id="MFH4983604.1"/>
    </source>
</evidence>
<name>A0ABD6EZG4_9BILA</name>